<evidence type="ECO:0000313" key="1">
    <source>
        <dbReference type="EMBL" id="DAF55878.1"/>
    </source>
</evidence>
<organism evidence="1">
    <name type="scientific">Myoviridae sp. ctKPn8</name>
    <dbReference type="NCBI Taxonomy" id="2827676"/>
    <lineage>
        <taxon>Viruses</taxon>
        <taxon>Duplodnaviria</taxon>
        <taxon>Heunggongvirae</taxon>
        <taxon>Uroviricota</taxon>
        <taxon>Caudoviricetes</taxon>
    </lineage>
</organism>
<reference evidence="1" key="1">
    <citation type="journal article" date="2021" name="Proc. Natl. Acad. Sci. U.S.A.">
        <title>A Catalog of Tens of Thousands of Viruses from Human Metagenomes Reveals Hidden Associations with Chronic Diseases.</title>
        <authorList>
            <person name="Tisza M.J."/>
            <person name="Buck C.B."/>
        </authorList>
    </citation>
    <scope>NUCLEOTIDE SEQUENCE</scope>
    <source>
        <strain evidence="1">CtKPn8</strain>
    </source>
</reference>
<proteinExistence type="predicted"/>
<protein>
    <submittedName>
        <fullName evidence="1">Uncharacterized protein</fullName>
    </submittedName>
</protein>
<dbReference type="EMBL" id="BK032702">
    <property type="protein sequence ID" value="DAF55878.1"/>
    <property type="molecule type" value="Genomic_DNA"/>
</dbReference>
<sequence length="595" mass="68078">MIMRAKTQIKFGFVDVTAKSDSQLNISDKQSFVDLEDLKQDNIEEIKYATLERNQFALDGSFELMPDELDNMCLWSNSMSNSSGVFEKPPVLIIDFSEPHSSLGLTFLFSKVGDYCNHLNITYYNSSNELINEADFYPDNYQYVCNNIVENYQKIVIIFYGTNNPYRYLKLYQILYGANKIFENEDLMGADILEELDLLSSEVSINTLGFKIYSQEDEFNIINPTGFYSLLQQRQAFEVIETLPKLNKEIYMGKFYLDTWKNADNKIMEFEAIDLIGLIDKTTFYGGMYNNITVEDLCDEIFTSAGLESNEYEIQEDLKNIQLTGYIPICTHREALQQVIFAIGAIADDSRSTKIRIYTIVDEEDNNTIEQTNIFQNTRKVEQNEIVTEVAATAHNYVKSGESEEVFKGILSVGRNRVLFDKPVYNLSCTGGTIIESNCNYAIINCTTEREVVVTGYKYVDNTQEISVEIKDLSSTSKLNTLKIESAYFINKSNAQTIAQKVLDYYQKTYKTEFEFIVEEESLTQDVAIESNSFSRQLVGHIKKLDINLTGGFIASAEINARVRLLTVLRQVDLQEKYASMLVRNVYIKEEVSNG</sequence>
<accession>A0A8S5SY56</accession>
<name>A0A8S5SY56_9CAUD</name>